<dbReference type="InterPro" id="IPR056169">
    <property type="entry name" value="HB_ELP1"/>
</dbReference>
<dbReference type="InParanoid" id="A0A482XQQ1"/>
<dbReference type="Pfam" id="PF23797">
    <property type="entry name" value="Beta-prop_ELP1_2nd"/>
    <property type="match status" value="1"/>
</dbReference>
<comment type="pathway">
    <text evidence="1">tRNA modification; 5-methoxycarbonylmethyl-2-thiouridine-tRNA biosynthesis.</text>
</comment>
<gene>
    <name evidence="12" type="ORF">LSTR_LSTR007874</name>
</gene>
<dbReference type="InterPro" id="IPR056165">
    <property type="entry name" value="Beta-prop_ELP1_2nd"/>
</dbReference>
<evidence type="ECO:0000313" key="13">
    <source>
        <dbReference type="Proteomes" id="UP000291343"/>
    </source>
</evidence>
<dbReference type="GO" id="GO:0005829">
    <property type="term" value="C:cytosol"/>
    <property type="evidence" value="ECO:0007669"/>
    <property type="project" value="TreeGrafter"/>
</dbReference>
<evidence type="ECO:0000313" key="12">
    <source>
        <dbReference type="EMBL" id="RZF47877.1"/>
    </source>
</evidence>
<comment type="function">
    <text evidence="5">Component of the elongator complex which is required for multiple tRNA modifications, including mcm5U (5-methoxycarbonylmethyl uridine), mcm5s2U (5-methoxycarbonylmethyl-2-thiouridine), and ncm5U (5-carbamoylmethyl uridine). The elongator complex catalyzes formation of carboxymethyluridine in the wobble base at position 34 in tRNAs.</text>
</comment>
<evidence type="ECO:0000259" key="8">
    <source>
        <dbReference type="Pfam" id="PF23797"/>
    </source>
</evidence>
<feature type="compositionally biased region" description="Low complexity" evidence="6">
    <location>
        <begin position="1099"/>
        <end position="1115"/>
    </location>
</feature>
<dbReference type="Pfam" id="PF23936">
    <property type="entry name" value="HB_ELP1"/>
    <property type="match status" value="1"/>
</dbReference>
<evidence type="ECO:0000256" key="4">
    <source>
        <dbReference type="ARBA" id="ARBA00022694"/>
    </source>
</evidence>
<dbReference type="InterPro" id="IPR056167">
    <property type="entry name" value="A-sol_ELP1"/>
</dbReference>
<comment type="caution">
    <text evidence="12">The sequence shown here is derived from an EMBL/GenBank/DDBJ whole genome shotgun (WGS) entry which is preliminary data.</text>
</comment>
<evidence type="ECO:0000256" key="5">
    <source>
        <dbReference type="PIRNR" id="PIRNR017233"/>
    </source>
</evidence>
<evidence type="ECO:0000256" key="2">
    <source>
        <dbReference type="ARBA" id="ARBA00006086"/>
    </source>
</evidence>
<feature type="region of interest" description="Disordered" evidence="6">
    <location>
        <begin position="1099"/>
        <end position="1122"/>
    </location>
</feature>
<sequence length="1182" mass="134224">MRNLKLLSCFIAENNILKGAECFCVGARVDTTGGFERKEFGDIIFVYCNHRIYYLEDNGKTCNELYNFENYYTTENTDYTSVSIEYNHINDSIVIALRNGDIFSFEWQAKTIDCIGSVDSGLKAMGFSPDLEVLVLATGGDTLILMDGLFNPIVEVSLNSTEPVEKQMVNVGWGKKETQFHGSEGKAARTKTIETDVNLNLEDDHGLRITWREDSSLFAVSFWCSVEHARKIKIYNNRGKLQCNSEVLPGLEQTISWRPSGNLIAFGQTLPNKHVIGFLEKNGLRHGECVLPPDTQVKEICWNINSTIMCLVCEKSLQLWTMNNYHWYLKQEINFPVNIVSVRWNSESSYKLMVLLSNGLFYSYCFMMAVDRSVGSQNKACVAVIDGGKILLTTFKQAIIPPPMSTYTLKFNSSVNAVAFLQSTVSNTEKFSEFSTNDFIVLLSDNSLNIVTFGITPSSIHPISKTETLPETTPPFIHTISMTTTFPQNSSQRHLLWTTPTTVLLCLDRPNSPQELYKFNINYHEELLNLTLSTSSPLDFSLRTMCHSTKPDNLIIHSDNGAIYSCSLNNNFERSVVIDALEHLCDEMGVSEGKKNETIVALDSWYHLFCQGELVSSKATSFFIRAPYLIFTTDEHELVVHRIVENSCRKVSSRRLERGARIVTVFNDTVVLQLPRGNLETIQPRALVLDTVGSFLEKLEYKEAFALMRRQRIHLSLFVDHHPQVFLLTAVKFIQRISDPGHLNVFLSELNDKEDVTRTIYKEFYDQDKRPPLLNKKLETVCSSLREAMLSEGEPDKYLLPILTTYVRVGEMSEALKLAATSEQALKYLILSAADINELYDKAISLYEIDLALKIAAETRKDPKEYLPYLNGLKSMDPLFMRFAIDCHYKNYESALRNISKSKNSSHFSDALDLIQKTALYPLSLDLFRGDEQRYKMIAARYGEHLVERKCFEEAALMFSRCGEYQQALFCYAKCALWRNAMVVAKKLNLSQELWSDAADLAHEVLRDDLRAIECLVEAKLWNRAYYLINTSTLVNYPVSRLMDCLASTANTLIYGVEHELSELDRFSARLSQVRVKKALRAQNLSADIDINDLQSEISSSSSSWSSRSSGSHSSKSSRKMQRNLWSLKEGNPREEFSLLLPGSNEDMLSTELADTKLKFPPASCVSRGWKMEMLEYNNTSS</sequence>
<evidence type="ECO:0000259" key="9">
    <source>
        <dbReference type="Pfam" id="PF23878"/>
    </source>
</evidence>
<dbReference type="SMR" id="A0A482XQQ1"/>
<protein>
    <recommendedName>
        <fullName evidence="5">Elongator complex protein 1</fullName>
    </recommendedName>
</protein>
<evidence type="ECO:0000256" key="3">
    <source>
        <dbReference type="ARBA" id="ARBA00022490"/>
    </source>
</evidence>
<feature type="domain" description="ELP1 alpha-solenoid" evidence="10">
    <location>
        <begin position="685"/>
        <end position="873"/>
    </location>
</feature>
<dbReference type="GO" id="GO:0005634">
    <property type="term" value="C:nucleus"/>
    <property type="evidence" value="ECO:0007669"/>
    <property type="project" value="UniProtKB-SubCell"/>
</dbReference>
<evidence type="ECO:0000256" key="6">
    <source>
        <dbReference type="SAM" id="MobiDB-lite"/>
    </source>
</evidence>
<dbReference type="Proteomes" id="UP000291343">
    <property type="component" value="Unassembled WGS sequence"/>
</dbReference>
<dbReference type="GO" id="GO:0002926">
    <property type="term" value="P:tRNA wobble base 5-methoxycarbonylmethyl-2-thiouridinylation"/>
    <property type="evidence" value="ECO:0007669"/>
    <property type="project" value="TreeGrafter"/>
</dbReference>
<dbReference type="EMBL" id="QKKF02003003">
    <property type="protein sequence ID" value="RZF47877.1"/>
    <property type="molecule type" value="Genomic_DNA"/>
</dbReference>
<keyword evidence="5" id="KW-0539">Nucleus</keyword>
<dbReference type="PANTHER" id="PTHR12747:SF0">
    <property type="entry name" value="ELONGATOR COMPLEX PROTEIN 1"/>
    <property type="match status" value="1"/>
</dbReference>
<dbReference type="GO" id="GO:0033588">
    <property type="term" value="C:elongator holoenzyme complex"/>
    <property type="evidence" value="ECO:0007669"/>
    <property type="project" value="InterPro"/>
</dbReference>
<dbReference type="FunCoup" id="A0A482XQQ1">
    <property type="interactions" value="1704"/>
</dbReference>
<dbReference type="Pfam" id="PF04762">
    <property type="entry name" value="Beta-prop_ELP1_1st"/>
    <property type="match status" value="1"/>
</dbReference>
<dbReference type="OrthoDB" id="40048at2759"/>
<organism evidence="12 13">
    <name type="scientific">Laodelphax striatellus</name>
    <name type="common">Small brown planthopper</name>
    <name type="synonym">Delphax striatella</name>
    <dbReference type="NCBI Taxonomy" id="195883"/>
    <lineage>
        <taxon>Eukaryota</taxon>
        <taxon>Metazoa</taxon>
        <taxon>Ecdysozoa</taxon>
        <taxon>Arthropoda</taxon>
        <taxon>Hexapoda</taxon>
        <taxon>Insecta</taxon>
        <taxon>Pterygota</taxon>
        <taxon>Neoptera</taxon>
        <taxon>Paraneoptera</taxon>
        <taxon>Hemiptera</taxon>
        <taxon>Auchenorrhyncha</taxon>
        <taxon>Fulgoroidea</taxon>
        <taxon>Delphacidae</taxon>
        <taxon>Criomorphinae</taxon>
        <taxon>Laodelphax</taxon>
    </lineage>
</organism>
<keyword evidence="3 5" id="KW-0963">Cytoplasm</keyword>
<reference evidence="12 13" key="1">
    <citation type="journal article" date="2017" name="Gigascience">
        <title>Genome sequence of the small brown planthopper, Laodelphax striatellus.</title>
        <authorList>
            <person name="Zhu J."/>
            <person name="Jiang F."/>
            <person name="Wang X."/>
            <person name="Yang P."/>
            <person name="Bao Y."/>
            <person name="Zhao W."/>
            <person name="Wang W."/>
            <person name="Lu H."/>
            <person name="Wang Q."/>
            <person name="Cui N."/>
            <person name="Li J."/>
            <person name="Chen X."/>
            <person name="Luo L."/>
            <person name="Yu J."/>
            <person name="Kang L."/>
            <person name="Cui F."/>
        </authorList>
    </citation>
    <scope>NUCLEOTIDE SEQUENCE [LARGE SCALE GENOMIC DNA]</scope>
    <source>
        <strain evidence="12">Lst14</strain>
    </source>
</reference>
<dbReference type="Pfam" id="PF23878">
    <property type="entry name" value="TPR_ELP1"/>
    <property type="match status" value="1"/>
</dbReference>
<dbReference type="STRING" id="195883.A0A482XQQ1"/>
<name>A0A482XQQ1_LAOST</name>
<comment type="subcellular location">
    <subcellularLocation>
        <location evidence="5">Cytoplasm</location>
    </subcellularLocation>
    <subcellularLocation>
        <location evidence="5">Nucleus</location>
    </subcellularLocation>
</comment>
<dbReference type="Pfam" id="PF23925">
    <property type="entry name" value="A-sol_ELP1"/>
    <property type="match status" value="1"/>
</dbReference>
<keyword evidence="13" id="KW-1185">Reference proteome</keyword>
<evidence type="ECO:0000259" key="7">
    <source>
        <dbReference type="Pfam" id="PF04762"/>
    </source>
</evidence>
<dbReference type="InterPro" id="IPR056164">
    <property type="entry name" value="Beta-prop_ELP1_1st"/>
</dbReference>
<dbReference type="PIRSF" id="PIRSF017233">
    <property type="entry name" value="IKAP"/>
    <property type="match status" value="1"/>
</dbReference>
<dbReference type="InterPro" id="IPR056166">
    <property type="entry name" value="TPR_ELP1"/>
</dbReference>
<dbReference type="UniPathway" id="UPA00988"/>
<feature type="domain" description="ELP1 TPR" evidence="9">
    <location>
        <begin position="881"/>
        <end position="992"/>
    </location>
</feature>
<feature type="domain" description="ELP1 three-helical bundle" evidence="11">
    <location>
        <begin position="1044"/>
        <end position="1140"/>
    </location>
</feature>
<evidence type="ECO:0000256" key="1">
    <source>
        <dbReference type="ARBA" id="ARBA00005043"/>
    </source>
</evidence>
<accession>A0A482XQQ1</accession>
<dbReference type="GO" id="GO:0000049">
    <property type="term" value="F:tRNA binding"/>
    <property type="evidence" value="ECO:0007669"/>
    <property type="project" value="TreeGrafter"/>
</dbReference>
<feature type="domain" description="ELP1 first N-terminal beta-propeller" evidence="7">
    <location>
        <begin position="56"/>
        <end position="345"/>
    </location>
</feature>
<evidence type="ECO:0000259" key="10">
    <source>
        <dbReference type="Pfam" id="PF23925"/>
    </source>
</evidence>
<feature type="domain" description="ELP1 N-terminal second beta-propeller" evidence="8">
    <location>
        <begin position="384"/>
        <end position="663"/>
    </location>
</feature>
<keyword evidence="4" id="KW-0819">tRNA processing</keyword>
<dbReference type="PANTHER" id="PTHR12747">
    <property type="entry name" value="ELONGATOR COMPLEX PROTEIN 1"/>
    <property type="match status" value="1"/>
</dbReference>
<proteinExistence type="inferred from homology"/>
<dbReference type="InterPro" id="IPR006849">
    <property type="entry name" value="Elp1"/>
</dbReference>
<comment type="similarity">
    <text evidence="2 5">Belongs to the ELP1/IKA1 family.</text>
</comment>
<evidence type="ECO:0000259" key="11">
    <source>
        <dbReference type="Pfam" id="PF23936"/>
    </source>
</evidence>
<dbReference type="SUPFAM" id="SSF69322">
    <property type="entry name" value="Tricorn protease domain 2"/>
    <property type="match status" value="1"/>
</dbReference>
<dbReference type="AlphaFoldDB" id="A0A482XQQ1"/>